<proteinExistence type="predicted"/>
<sequence>MKHDLSINSLRKRYLAGELHPLAVMQDILARIGDDPHRVWIHRLSLAEISDYVSALQNKDPVTLPLYGIPFAIKDNIDLAGAPTTAGCPEFAYQPLRHATAVQRLIEAGAIPIGKTNLDQFATGLNGTRSPHGACRNAYDADYISGGSSSGSAVAVALGLASFSLGTDTAGSGRVPAAFNNLVGVKATRGWLSTCGVVPACRSLDCVSIFALNTADAGSVLSVAAGYDEQDAYSRPILPHGFDFGRAETFRFGVPRAEQLQFFGNQQAAALFRRSCDALRAIGGTAVEVDFAPFLNAARLLYEGPWVAERYVAIREFFDANEEHINPVVREIIAGAKKFSAADAFSGMYQLEALRKETASVWNRIDCLVTPTAGTIYRIDEMQADPIRLNANLGYYTNFMNLLDYAAVAVPAGFQDNGLPFGITLAAPAHQDIPLLHLADRLFHDANDLPAEKEKLLTGRIRVAVCGAHLDGLPLNHQLTSRGAHLVTCTSSSADYKLYALPGGPPYRPGMVRVENGEAGSAIEVEVWEMPAREFGSFVAGIPAPLGIGTITLASGEQVQGFVCEQYAAKDAADISRFGGWRAYLRQQS</sequence>
<dbReference type="AlphaFoldDB" id="A0A1J5SKZ8"/>
<evidence type="ECO:0000259" key="1">
    <source>
        <dbReference type="Pfam" id="PF01425"/>
    </source>
</evidence>
<keyword evidence="3" id="KW-0378">Hydrolase</keyword>
<dbReference type="EC" id="3.5.1.54" evidence="3"/>
<gene>
    <name evidence="3" type="primary">atzF_4</name>
    <name evidence="3" type="ORF">GALL_131830</name>
</gene>
<dbReference type="SUPFAM" id="SSF75304">
    <property type="entry name" value="Amidase signature (AS) enzymes"/>
    <property type="match status" value="1"/>
</dbReference>
<dbReference type="Pfam" id="PF01425">
    <property type="entry name" value="Amidase"/>
    <property type="match status" value="1"/>
</dbReference>
<evidence type="ECO:0000259" key="2">
    <source>
        <dbReference type="Pfam" id="PF21986"/>
    </source>
</evidence>
<dbReference type="InterPro" id="IPR036928">
    <property type="entry name" value="AS_sf"/>
</dbReference>
<accession>A0A1J5SKZ8</accession>
<dbReference type="InterPro" id="IPR000120">
    <property type="entry name" value="Amidase"/>
</dbReference>
<dbReference type="InterPro" id="IPR053844">
    <property type="entry name" value="AH_C"/>
</dbReference>
<protein>
    <submittedName>
        <fullName evidence="3">Allophanate hydrolase</fullName>
        <ecNumber evidence="3">3.5.1.54</ecNumber>
    </submittedName>
</protein>
<reference evidence="3" key="1">
    <citation type="submission" date="2016-10" db="EMBL/GenBank/DDBJ databases">
        <title>Sequence of Gallionella enrichment culture.</title>
        <authorList>
            <person name="Poehlein A."/>
            <person name="Muehling M."/>
            <person name="Daniel R."/>
        </authorList>
    </citation>
    <scope>NUCLEOTIDE SEQUENCE</scope>
</reference>
<comment type="caution">
    <text evidence="3">The sequence shown here is derived from an EMBL/GenBank/DDBJ whole genome shotgun (WGS) entry which is preliminary data.</text>
</comment>
<dbReference type="NCBIfam" id="NF006043">
    <property type="entry name" value="PRK08186.1"/>
    <property type="match status" value="1"/>
</dbReference>
<feature type="domain" description="Amidase" evidence="1">
    <location>
        <begin position="60"/>
        <end position="435"/>
    </location>
</feature>
<dbReference type="Gene3D" id="3.90.1300.10">
    <property type="entry name" value="Amidase signature (AS) domain"/>
    <property type="match status" value="1"/>
</dbReference>
<organism evidence="3">
    <name type="scientific">mine drainage metagenome</name>
    <dbReference type="NCBI Taxonomy" id="410659"/>
    <lineage>
        <taxon>unclassified sequences</taxon>
        <taxon>metagenomes</taxon>
        <taxon>ecological metagenomes</taxon>
    </lineage>
</organism>
<evidence type="ECO:0000313" key="3">
    <source>
        <dbReference type="EMBL" id="OIR04797.1"/>
    </source>
</evidence>
<dbReference type="InterPro" id="IPR023631">
    <property type="entry name" value="Amidase_dom"/>
</dbReference>
<dbReference type="Pfam" id="PF21986">
    <property type="entry name" value="AH_C"/>
    <property type="match status" value="1"/>
</dbReference>
<dbReference type="PANTHER" id="PTHR11895">
    <property type="entry name" value="TRANSAMIDASE"/>
    <property type="match status" value="1"/>
</dbReference>
<dbReference type="EMBL" id="MLJW01000055">
    <property type="protein sequence ID" value="OIR04797.1"/>
    <property type="molecule type" value="Genomic_DNA"/>
</dbReference>
<dbReference type="Gene3D" id="1.20.58.1700">
    <property type="match status" value="1"/>
</dbReference>
<dbReference type="GO" id="GO:0004039">
    <property type="term" value="F:allophanate hydrolase activity"/>
    <property type="evidence" value="ECO:0007669"/>
    <property type="project" value="UniProtKB-EC"/>
</dbReference>
<dbReference type="InterPro" id="IPR014085">
    <property type="entry name" value="Allophanate_hydrolase"/>
</dbReference>
<dbReference type="Gene3D" id="3.10.490.10">
    <property type="entry name" value="Gamma-glutamyl cyclotransferase-like"/>
    <property type="match status" value="1"/>
</dbReference>
<name>A0A1J5SKZ8_9ZZZZ</name>
<dbReference type="PANTHER" id="PTHR11895:SF169">
    <property type="entry name" value="GLUTAMYL-TRNA(GLN) AMIDOTRANSFERASE"/>
    <property type="match status" value="1"/>
</dbReference>
<dbReference type="NCBIfam" id="TIGR02713">
    <property type="entry name" value="allophanate_hyd"/>
    <property type="match status" value="1"/>
</dbReference>
<feature type="domain" description="Allophanate hydrolase C-terminal" evidence="2">
    <location>
        <begin position="461"/>
        <end position="585"/>
    </location>
</feature>